<dbReference type="InterPro" id="IPR018485">
    <property type="entry name" value="FGGY_C"/>
</dbReference>
<comment type="catalytic activity">
    <reaction evidence="10">
        <text>glycerol + ATP = sn-glycerol 3-phosphate + ADP + H(+)</text>
        <dbReference type="Rhea" id="RHEA:21644"/>
        <dbReference type="ChEBI" id="CHEBI:15378"/>
        <dbReference type="ChEBI" id="CHEBI:17754"/>
        <dbReference type="ChEBI" id="CHEBI:30616"/>
        <dbReference type="ChEBI" id="CHEBI:57597"/>
        <dbReference type="ChEBI" id="CHEBI:456216"/>
        <dbReference type="EC" id="2.7.1.30"/>
    </reaction>
</comment>
<dbReference type="NCBIfam" id="NF000756">
    <property type="entry name" value="PRK00047.1"/>
    <property type="match status" value="1"/>
</dbReference>
<dbReference type="Gene3D" id="3.30.420.40">
    <property type="match status" value="2"/>
</dbReference>
<dbReference type="InterPro" id="IPR043129">
    <property type="entry name" value="ATPase_NBD"/>
</dbReference>
<dbReference type="GO" id="GO:0005829">
    <property type="term" value="C:cytosol"/>
    <property type="evidence" value="ECO:0007669"/>
    <property type="project" value="UniProtKB-ARBA"/>
</dbReference>
<dbReference type="GO" id="GO:0006072">
    <property type="term" value="P:glycerol-3-phosphate metabolic process"/>
    <property type="evidence" value="ECO:0007669"/>
    <property type="project" value="InterPro"/>
</dbReference>
<dbReference type="InterPro" id="IPR018484">
    <property type="entry name" value="FGGY_N"/>
</dbReference>
<comment type="similarity">
    <text evidence="2">Belongs to the FGGY kinase family.</text>
</comment>
<dbReference type="FunFam" id="3.30.420.40:FF:000007">
    <property type="entry name" value="Glycerol kinase"/>
    <property type="match status" value="1"/>
</dbReference>
<dbReference type="PANTHER" id="PTHR10196">
    <property type="entry name" value="SUGAR KINASE"/>
    <property type="match status" value="1"/>
</dbReference>
<organism evidence="13">
    <name type="scientific">marine metagenome</name>
    <dbReference type="NCBI Taxonomy" id="408172"/>
    <lineage>
        <taxon>unclassified sequences</taxon>
        <taxon>metagenomes</taxon>
        <taxon>ecological metagenomes</taxon>
    </lineage>
</organism>
<sequence>MSKKVIAIDQGTTSSRAVLFDSSNNLMDFEQTEIEQHFPHDGWVEHDPEEIWKSVVTVTDKLIKKNSLKSTDIASIGITNQRETTVLWDRNSGKAIYPAIVWQDRRTADLCRDLKKEKGLEQKVQEKTGLLIDPYFSATKLAWILENVSGARKKAEKGELAFGTIDSFLVWKLTQGKHHKTDATNASRTMLFNIDSHCWDDELLQLLRIPKQILPEVCDCVHDYGDTSVFGGSLKIGGIAGDQQSALIGQCCFNPGEAKSTYGTGCFMLLNTGNKKISSDNRLLSTIAYRFDGKTTYGLEGSIFVAGSAIQWLRDELKFFKSADETEALVKHRNNDSKVLVVPAFTGLGAPHWDPNSRGSIFGLTRDTHIADLTAATLESIAFQTRDLIGAMESDGANFSELRVDGGMTTNNWFSQQLSNILNLKVLRPKVIETTALGASYLASMHSGLCPDLESLKSNWICGKSFVPEEKDIAGLEEKYNNWLSAVERTKGLF</sequence>
<evidence type="ECO:0000259" key="12">
    <source>
        <dbReference type="Pfam" id="PF02782"/>
    </source>
</evidence>
<evidence type="ECO:0000259" key="11">
    <source>
        <dbReference type="Pfam" id="PF00370"/>
    </source>
</evidence>
<dbReference type="GO" id="GO:0004370">
    <property type="term" value="F:glycerol kinase activity"/>
    <property type="evidence" value="ECO:0007669"/>
    <property type="project" value="UniProtKB-EC"/>
</dbReference>
<dbReference type="NCBIfam" id="TIGR01311">
    <property type="entry name" value="glycerol_kin"/>
    <property type="match status" value="1"/>
</dbReference>
<keyword evidence="7" id="KW-0319">Glycerol metabolism</keyword>
<dbReference type="SUPFAM" id="SSF53067">
    <property type="entry name" value="Actin-like ATPase domain"/>
    <property type="match status" value="2"/>
</dbReference>
<evidence type="ECO:0000313" key="13">
    <source>
        <dbReference type="EMBL" id="SUZ50590.1"/>
    </source>
</evidence>
<evidence type="ECO:0000256" key="9">
    <source>
        <dbReference type="ARBA" id="ARBA00043149"/>
    </source>
</evidence>
<dbReference type="PIRSF" id="PIRSF000538">
    <property type="entry name" value="GlpK"/>
    <property type="match status" value="1"/>
</dbReference>
<evidence type="ECO:0000256" key="3">
    <source>
        <dbReference type="ARBA" id="ARBA00012099"/>
    </source>
</evidence>
<proteinExistence type="inferred from homology"/>
<evidence type="ECO:0000256" key="4">
    <source>
        <dbReference type="ARBA" id="ARBA00022679"/>
    </source>
</evidence>
<evidence type="ECO:0000256" key="10">
    <source>
        <dbReference type="ARBA" id="ARBA00052101"/>
    </source>
</evidence>
<dbReference type="FunFam" id="3.30.420.40:FF:000008">
    <property type="entry name" value="Glycerol kinase"/>
    <property type="match status" value="1"/>
</dbReference>
<dbReference type="CDD" id="cd07786">
    <property type="entry name" value="FGGY_EcGK_like"/>
    <property type="match status" value="1"/>
</dbReference>
<comment type="pathway">
    <text evidence="1">Polyol metabolism; glycerol degradation via glycerol kinase pathway; sn-glycerol 3-phosphate from glycerol: step 1/1.</text>
</comment>
<reference evidence="13" key="1">
    <citation type="submission" date="2018-05" db="EMBL/GenBank/DDBJ databases">
        <authorList>
            <person name="Lanie J.A."/>
            <person name="Ng W.-L."/>
            <person name="Kazmierczak K.M."/>
            <person name="Andrzejewski T.M."/>
            <person name="Davidsen T.M."/>
            <person name="Wayne K.J."/>
            <person name="Tettelin H."/>
            <person name="Glass J.I."/>
            <person name="Rusch D."/>
            <person name="Podicherti R."/>
            <person name="Tsui H.-C.T."/>
            <person name="Winkler M.E."/>
        </authorList>
    </citation>
    <scope>NUCLEOTIDE SEQUENCE</scope>
</reference>
<evidence type="ECO:0000256" key="5">
    <source>
        <dbReference type="ARBA" id="ARBA00022741"/>
    </source>
</evidence>
<evidence type="ECO:0000256" key="1">
    <source>
        <dbReference type="ARBA" id="ARBA00005190"/>
    </source>
</evidence>
<dbReference type="Pfam" id="PF00370">
    <property type="entry name" value="FGGY_N"/>
    <property type="match status" value="1"/>
</dbReference>
<accession>A0A381N7H4</accession>
<dbReference type="Pfam" id="PF02782">
    <property type="entry name" value="FGGY_C"/>
    <property type="match status" value="1"/>
</dbReference>
<dbReference type="EMBL" id="UINC01000177">
    <property type="protein sequence ID" value="SUZ50590.1"/>
    <property type="molecule type" value="Genomic_DNA"/>
</dbReference>
<dbReference type="GO" id="GO:0019563">
    <property type="term" value="P:glycerol catabolic process"/>
    <property type="evidence" value="ECO:0007669"/>
    <property type="project" value="TreeGrafter"/>
</dbReference>
<dbReference type="AlphaFoldDB" id="A0A381N7H4"/>
<dbReference type="InterPro" id="IPR018483">
    <property type="entry name" value="Carb_kinase_FGGY_CS"/>
</dbReference>
<evidence type="ECO:0000256" key="6">
    <source>
        <dbReference type="ARBA" id="ARBA00022777"/>
    </source>
</evidence>
<gene>
    <name evidence="13" type="ORF">METZ01_LOCUS3444</name>
</gene>
<keyword evidence="6" id="KW-0418">Kinase</keyword>
<dbReference type="PROSITE" id="PS00933">
    <property type="entry name" value="FGGY_KINASES_1"/>
    <property type="match status" value="1"/>
</dbReference>
<dbReference type="GO" id="GO:0005524">
    <property type="term" value="F:ATP binding"/>
    <property type="evidence" value="ECO:0007669"/>
    <property type="project" value="UniProtKB-KW"/>
</dbReference>
<feature type="domain" description="Carbohydrate kinase FGGY C-terminal" evidence="12">
    <location>
        <begin position="259"/>
        <end position="445"/>
    </location>
</feature>
<protein>
    <recommendedName>
        <fullName evidence="3">glycerol kinase</fullName>
        <ecNumber evidence="3">2.7.1.30</ecNumber>
    </recommendedName>
    <alternativeName>
        <fullName evidence="9">ATP:glycerol 3-phosphotransferase</fullName>
    </alternativeName>
</protein>
<name>A0A381N7H4_9ZZZZ</name>
<evidence type="ECO:0000256" key="8">
    <source>
        <dbReference type="ARBA" id="ARBA00022840"/>
    </source>
</evidence>
<keyword evidence="4" id="KW-0808">Transferase</keyword>
<dbReference type="PANTHER" id="PTHR10196:SF78">
    <property type="entry name" value="GLYCEROL KINASE"/>
    <property type="match status" value="1"/>
</dbReference>
<keyword evidence="5" id="KW-0547">Nucleotide-binding</keyword>
<dbReference type="InterPro" id="IPR000577">
    <property type="entry name" value="Carb_kinase_FGGY"/>
</dbReference>
<dbReference type="EC" id="2.7.1.30" evidence="3"/>
<evidence type="ECO:0000256" key="7">
    <source>
        <dbReference type="ARBA" id="ARBA00022798"/>
    </source>
</evidence>
<dbReference type="InterPro" id="IPR005999">
    <property type="entry name" value="Glycerol_kin"/>
</dbReference>
<keyword evidence="8" id="KW-0067">ATP-binding</keyword>
<feature type="domain" description="Carbohydrate kinase FGGY N-terminal" evidence="11">
    <location>
        <begin position="5"/>
        <end position="249"/>
    </location>
</feature>
<evidence type="ECO:0000256" key="2">
    <source>
        <dbReference type="ARBA" id="ARBA00009156"/>
    </source>
</evidence>